<organism evidence="1 2">
    <name type="scientific">Byssothecium circinans</name>
    <dbReference type="NCBI Taxonomy" id="147558"/>
    <lineage>
        <taxon>Eukaryota</taxon>
        <taxon>Fungi</taxon>
        <taxon>Dikarya</taxon>
        <taxon>Ascomycota</taxon>
        <taxon>Pezizomycotina</taxon>
        <taxon>Dothideomycetes</taxon>
        <taxon>Pleosporomycetidae</taxon>
        <taxon>Pleosporales</taxon>
        <taxon>Massarineae</taxon>
        <taxon>Massarinaceae</taxon>
        <taxon>Byssothecium</taxon>
    </lineage>
</organism>
<evidence type="ECO:0000313" key="2">
    <source>
        <dbReference type="Proteomes" id="UP000800035"/>
    </source>
</evidence>
<name>A0A6A5TBI8_9PLEO</name>
<gene>
    <name evidence="1" type="ORF">CC80DRAFT_246417</name>
</gene>
<reference evidence="1" key="1">
    <citation type="journal article" date="2020" name="Stud. Mycol.">
        <title>101 Dothideomycetes genomes: a test case for predicting lifestyles and emergence of pathogens.</title>
        <authorList>
            <person name="Haridas S."/>
            <person name="Albert R."/>
            <person name="Binder M."/>
            <person name="Bloem J."/>
            <person name="Labutti K."/>
            <person name="Salamov A."/>
            <person name="Andreopoulos B."/>
            <person name="Baker S."/>
            <person name="Barry K."/>
            <person name="Bills G."/>
            <person name="Bluhm B."/>
            <person name="Cannon C."/>
            <person name="Castanera R."/>
            <person name="Culley D."/>
            <person name="Daum C."/>
            <person name="Ezra D."/>
            <person name="Gonzalez J."/>
            <person name="Henrissat B."/>
            <person name="Kuo A."/>
            <person name="Liang C."/>
            <person name="Lipzen A."/>
            <person name="Lutzoni F."/>
            <person name="Magnuson J."/>
            <person name="Mondo S."/>
            <person name="Nolan M."/>
            <person name="Ohm R."/>
            <person name="Pangilinan J."/>
            <person name="Park H.-J."/>
            <person name="Ramirez L."/>
            <person name="Alfaro M."/>
            <person name="Sun H."/>
            <person name="Tritt A."/>
            <person name="Yoshinaga Y."/>
            <person name="Zwiers L.-H."/>
            <person name="Turgeon B."/>
            <person name="Goodwin S."/>
            <person name="Spatafora J."/>
            <person name="Crous P."/>
            <person name="Grigoriev I."/>
        </authorList>
    </citation>
    <scope>NUCLEOTIDE SEQUENCE</scope>
    <source>
        <strain evidence="1">CBS 675.92</strain>
    </source>
</reference>
<protein>
    <submittedName>
        <fullName evidence="1">Uncharacterized protein</fullName>
    </submittedName>
</protein>
<sequence length="137" mass="14938">MSSGSSIFLVATSQFSSALGSRYRARAPGLLRQISKALQSTSNMTVDINGECSAITLAQPLCLSLRLTTLHAASYRYVQIPHSDNLGSVYPTHQHSGAQQSLTRMRLIRIYPGQPASHRVPFVRLTSKMHANLGLVD</sequence>
<evidence type="ECO:0000313" key="1">
    <source>
        <dbReference type="EMBL" id="KAF1950175.1"/>
    </source>
</evidence>
<dbReference type="Proteomes" id="UP000800035">
    <property type="component" value="Unassembled WGS sequence"/>
</dbReference>
<keyword evidence="2" id="KW-1185">Reference proteome</keyword>
<proteinExistence type="predicted"/>
<dbReference type="EMBL" id="ML977028">
    <property type="protein sequence ID" value="KAF1950175.1"/>
    <property type="molecule type" value="Genomic_DNA"/>
</dbReference>
<accession>A0A6A5TBI8</accession>
<dbReference type="AlphaFoldDB" id="A0A6A5TBI8"/>